<evidence type="ECO:0000313" key="2">
    <source>
        <dbReference type="EMBL" id="JAD38536.1"/>
    </source>
</evidence>
<dbReference type="AlphaFoldDB" id="A0A0A8ZIA0"/>
<proteinExistence type="predicted"/>
<dbReference type="EMBL" id="GBRH01259359">
    <property type="protein sequence ID" value="JAD38536.1"/>
    <property type="molecule type" value="Transcribed_RNA"/>
</dbReference>
<sequence>MLSPVAALNLNHISDTIDTHWVFNYSPLVIGLIHSVAFTLLLSARSSSFTIH</sequence>
<feature type="transmembrane region" description="Helical" evidence="1">
    <location>
        <begin position="20"/>
        <end position="42"/>
    </location>
</feature>
<protein>
    <submittedName>
        <fullName evidence="2">Uncharacterized protein</fullName>
    </submittedName>
</protein>
<name>A0A0A8ZIA0_ARUDO</name>
<keyword evidence="1" id="KW-0472">Membrane</keyword>
<reference evidence="2" key="1">
    <citation type="submission" date="2014-09" db="EMBL/GenBank/DDBJ databases">
        <authorList>
            <person name="Magalhaes I.L.F."/>
            <person name="Oliveira U."/>
            <person name="Santos F.R."/>
            <person name="Vidigal T.H.D.A."/>
            <person name="Brescovit A.D."/>
            <person name="Santos A.J."/>
        </authorList>
    </citation>
    <scope>NUCLEOTIDE SEQUENCE</scope>
    <source>
        <tissue evidence="2">Shoot tissue taken approximately 20 cm above the soil surface</tissue>
    </source>
</reference>
<organism evidence="2">
    <name type="scientific">Arundo donax</name>
    <name type="common">Giant reed</name>
    <name type="synonym">Donax arundinaceus</name>
    <dbReference type="NCBI Taxonomy" id="35708"/>
    <lineage>
        <taxon>Eukaryota</taxon>
        <taxon>Viridiplantae</taxon>
        <taxon>Streptophyta</taxon>
        <taxon>Embryophyta</taxon>
        <taxon>Tracheophyta</taxon>
        <taxon>Spermatophyta</taxon>
        <taxon>Magnoliopsida</taxon>
        <taxon>Liliopsida</taxon>
        <taxon>Poales</taxon>
        <taxon>Poaceae</taxon>
        <taxon>PACMAD clade</taxon>
        <taxon>Arundinoideae</taxon>
        <taxon>Arundineae</taxon>
        <taxon>Arundo</taxon>
    </lineage>
</organism>
<evidence type="ECO:0000256" key="1">
    <source>
        <dbReference type="SAM" id="Phobius"/>
    </source>
</evidence>
<reference evidence="2" key="2">
    <citation type="journal article" date="2015" name="Data Brief">
        <title>Shoot transcriptome of the giant reed, Arundo donax.</title>
        <authorList>
            <person name="Barrero R.A."/>
            <person name="Guerrero F.D."/>
            <person name="Moolhuijzen P."/>
            <person name="Goolsby J.A."/>
            <person name="Tidwell J."/>
            <person name="Bellgard S.E."/>
            <person name="Bellgard M.I."/>
        </authorList>
    </citation>
    <scope>NUCLEOTIDE SEQUENCE</scope>
    <source>
        <tissue evidence="2">Shoot tissue taken approximately 20 cm above the soil surface</tissue>
    </source>
</reference>
<keyword evidence="1" id="KW-1133">Transmembrane helix</keyword>
<keyword evidence="1" id="KW-0812">Transmembrane</keyword>
<accession>A0A0A8ZIA0</accession>